<gene>
    <name evidence="1" type="ORF">NX722_01495</name>
</gene>
<keyword evidence="2" id="KW-1185">Reference proteome</keyword>
<protein>
    <recommendedName>
        <fullName evidence="3">TIGR02646 family protein</fullName>
    </recommendedName>
</protein>
<name>A0ABT3MPN3_9GAMM</name>
<organism evidence="1 2">
    <name type="scientific">Endozoicomonas gorgoniicola</name>
    <dbReference type="NCBI Taxonomy" id="1234144"/>
    <lineage>
        <taxon>Bacteria</taxon>
        <taxon>Pseudomonadati</taxon>
        <taxon>Pseudomonadota</taxon>
        <taxon>Gammaproteobacteria</taxon>
        <taxon>Oceanospirillales</taxon>
        <taxon>Endozoicomonadaceae</taxon>
        <taxon>Endozoicomonas</taxon>
    </lineage>
</organism>
<evidence type="ECO:0008006" key="3">
    <source>
        <dbReference type="Google" id="ProtNLM"/>
    </source>
</evidence>
<dbReference type="EMBL" id="JAPFCC010000001">
    <property type="protein sequence ID" value="MCW7551335.1"/>
    <property type="molecule type" value="Genomic_DNA"/>
</dbReference>
<accession>A0ABT3MPN3</accession>
<dbReference type="Proteomes" id="UP001209854">
    <property type="component" value="Unassembled WGS sequence"/>
</dbReference>
<evidence type="ECO:0000313" key="1">
    <source>
        <dbReference type="EMBL" id="MCW7551335.1"/>
    </source>
</evidence>
<proteinExistence type="predicted"/>
<reference evidence="1 2" key="1">
    <citation type="submission" date="2022-10" db="EMBL/GenBank/DDBJ databases">
        <title>High-quality genome sequences of two octocoral-associated bacteria, Endozoicomonas euniceicola EF212 and Endozoicomonas gorgoniicola PS125.</title>
        <authorList>
            <person name="Chiou Y.-J."/>
            <person name="Chen Y.-H."/>
        </authorList>
    </citation>
    <scope>NUCLEOTIDE SEQUENCE [LARGE SCALE GENOMIC DNA]</scope>
    <source>
        <strain evidence="1 2">PS125</strain>
    </source>
</reference>
<evidence type="ECO:0000313" key="2">
    <source>
        <dbReference type="Proteomes" id="UP001209854"/>
    </source>
</evidence>
<comment type="caution">
    <text evidence="1">The sequence shown here is derived from an EMBL/GenBank/DDBJ whole genome shotgun (WGS) entry which is preliminary data.</text>
</comment>
<dbReference type="RefSeq" id="WP_262566396.1">
    <property type="nucleotide sequence ID" value="NZ_JAPFCC010000001.1"/>
</dbReference>
<sequence>MRRISKIEGFEPESLRQWKARNPRGNYGDLTEKERQDIRAACLEEQFYLCAYCCQSISGENSDCMNEHVEARRIAPNRSLDFTNIVTSCTTLKQCDDAHESKPLPLTPFMPECETEFEFKLSGRVTGKSARAIETIAVLNLGDREQNNRSLIEKRKSLVQTLLLNNGVDPEEGLDDDELIEMVIEDISKPKNGKLEAYAPVVVNVLRQWVK</sequence>